<gene>
    <name evidence="1" type="ORF">L596_011355</name>
</gene>
<comment type="caution">
    <text evidence="1">The sequence shown here is derived from an EMBL/GenBank/DDBJ whole genome shotgun (WGS) entry which is preliminary data.</text>
</comment>
<dbReference type="InterPro" id="IPR027417">
    <property type="entry name" value="P-loop_NTPase"/>
</dbReference>
<reference evidence="1 2" key="1">
    <citation type="journal article" date="2015" name="Genome Biol.">
        <title>Comparative genomics of Steinernema reveals deeply conserved gene regulatory networks.</title>
        <authorList>
            <person name="Dillman A.R."/>
            <person name="Macchietto M."/>
            <person name="Porter C.F."/>
            <person name="Rogers A."/>
            <person name="Williams B."/>
            <person name="Antoshechkin I."/>
            <person name="Lee M.M."/>
            <person name="Goodwin Z."/>
            <person name="Lu X."/>
            <person name="Lewis E.E."/>
            <person name="Goodrich-Blair H."/>
            <person name="Stock S.P."/>
            <person name="Adams B.J."/>
            <person name="Sternberg P.W."/>
            <person name="Mortazavi A."/>
        </authorList>
    </citation>
    <scope>NUCLEOTIDE SEQUENCE [LARGE SCALE GENOMIC DNA]</scope>
    <source>
        <strain evidence="1 2">ALL</strain>
    </source>
</reference>
<dbReference type="Gene3D" id="3.40.50.300">
    <property type="entry name" value="P-loop containing nucleotide triphosphate hydrolases"/>
    <property type="match status" value="1"/>
</dbReference>
<dbReference type="EMBL" id="AZBU02000003">
    <property type="protein sequence ID" value="TKR86846.1"/>
    <property type="molecule type" value="Genomic_DNA"/>
</dbReference>
<sequence length="287" mass="32779">MKTHDKRVTVDTVPLTTKNRSLPEISIKLNLAFSRNKILYVTDGWLVAHADVLDLFDVVIVDEAHDSTKEKEHLLAIVRRRILQDRQEIRELMAKDYIRKIIQWYESWQNKDKDTEVKIQTRLARVNFTNRPVHVIVASATLAAPPKKFEQQHRQGTVAFTNSSTLTKIVNFFNAGVGRPLRFHIKVGDSRRSNTVKIIFAVDQRDPFHCPPLNPLRPIAVSIPLVNAGVSIQQIYKPIRSALSAIREGLLPKVDGFNIQTKRNGYIGVRPKHGERDCDLQPHPKVI</sequence>
<dbReference type="Proteomes" id="UP000298663">
    <property type="component" value="Unassembled WGS sequence"/>
</dbReference>
<name>A0A4U5NU27_STECR</name>
<dbReference type="AlphaFoldDB" id="A0A4U5NU27"/>
<reference evidence="1 2" key="2">
    <citation type="journal article" date="2019" name="G3 (Bethesda)">
        <title>Hybrid Assembly of the Genome of the Entomopathogenic Nematode Steinernema carpocapsae Identifies the X-Chromosome.</title>
        <authorList>
            <person name="Serra L."/>
            <person name="Macchietto M."/>
            <person name="Macias-Munoz A."/>
            <person name="McGill C.J."/>
            <person name="Rodriguez I.M."/>
            <person name="Rodriguez B."/>
            <person name="Murad R."/>
            <person name="Mortazavi A."/>
        </authorList>
    </citation>
    <scope>NUCLEOTIDE SEQUENCE [LARGE SCALE GENOMIC DNA]</scope>
    <source>
        <strain evidence="1 2">ALL</strain>
    </source>
</reference>
<protein>
    <submittedName>
        <fullName evidence="1">Uncharacterized protein</fullName>
    </submittedName>
</protein>
<keyword evidence="2" id="KW-1185">Reference proteome</keyword>
<evidence type="ECO:0000313" key="2">
    <source>
        <dbReference type="Proteomes" id="UP000298663"/>
    </source>
</evidence>
<evidence type="ECO:0000313" key="1">
    <source>
        <dbReference type="EMBL" id="TKR86846.1"/>
    </source>
</evidence>
<organism evidence="1 2">
    <name type="scientific">Steinernema carpocapsae</name>
    <name type="common">Entomopathogenic nematode</name>
    <dbReference type="NCBI Taxonomy" id="34508"/>
    <lineage>
        <taxon>Eukaryota</taxon>
        <taxon>Metazoa</taxon>
        <taxon>Ecdysozoa</taxon>
        <taxon>Nematoda</taxon>
        <taxon>Chromadorea</taxon>
        <taxon>Rhabditida</taxon>
        <taxon>Tylenchina</taxon>
        <taxon>Panagrolaimomorpha</taxon>
        <taxon>Strongyloidoidea</taxon>
        <taxon>Steinernematidae</taxon>
        <taxon>Steinernema</taxon>
    </lineage>
</organism>
<accession>A0A4U5NU27</accession>
<proteinExistence type="predicted"/>